<comment type="caution">
    <text evidence="2">The sequence shown here is derived from an EMBL/GenBank/DDBJ whole genome shotgun (WGS) entry which is preliminary data.</text>
</comment>
<dbReference type="PANTHER" id="PTHR21115:SF0">
    <property type="entry name" value="GH06117P-RELATED"/>
    <property type="match status" value="1"/>
</dbReference>
<accession>A0AAV2RD81</accession>
<evidence type="ECO:0000259" key="1">
    <source>
        <dbReference type="Pfam" id="PF16013"/>
    </source>
</evidence>
<dbReference type="Pfam" id="PF16013">
    <property type="entry name" value="DUF4781"/>
    <property type="match status" value="1"/>
</dbReference>
<gene>
    <name evidence="2" type="ORF">MNOR_LOCUS23367</name>
</gene>
<dbReference type="EMBL" id="CAXKWB010020514">
    <property type="protein sequence ID" value="CAL4122645.1"/>
    <property type="molecule type" value="Genomic_DNA"/>
</dbReference>
<evidence type="ECO:0000313" key="3">
    <source>
        <dbReference type="Proteomes" id="UP001497623"/>
    </source>
</evidence>
<proteinExistence type="predicted"/>
<dbReference type="InterPro" id="IPR031962">
    <property type="entry name" value="DUF4781"/>
</dbReference>
<dbReference type="AlphaFoldDB" id="A0AAV2RD81"/>
<dbReference type="PANTHER" id="PTHR21115">
    <property type="entry name" value="GH06117P-RELATED"/>
    <property type="match status" value="1"/>
</dbReference>
<feature type="domain" description="DUF4781" evidence="1">
    <location>
        <begin position="134"/>
        <end position="423"/>
    </location>
</feature>
<keyword evidence="3" id="KW-1185">Reference proteome</keyword>
<organism evidence="2 3">
    <name type="scientific">Meganyctiphanes norvegica</name>
    <name type="common">Northern krill</name>
    <name type="synonym">Thysanopoda norvegica</name>
    <dbReference type="NCBI Taxonomy" id="48144"/>
    <lineage>
        <taxon>Eukaryota</taxon>
        <taxon>Metazoa</taxon>
        <taxon>Ecdysozoa</taxon>
        <taxon>Arthropoda</taxon>
        <taxon>Crustacea</taxon>
        <taxon>Multicrustacea</taxon>
        <taxon>Malacostraca</taxon>
        <taxon>Eumalacostraca</taxon>
        <taxon>Eucarida</taxon>
        <taxon>Euphausiacea</taxon>
        <taxon>Euphausiidae</taxon>
        <taxon>Meganyctiphanes</taxon>
    </lineage>
</organism>
<sequence length="772" mass="87133">MFDDFTKEYPSTWNKTEVKEWKKKAILIIKEYYLAFKGHYWDQFEIPTERELLRAKVCFSLFGPPTREPKKDESIENAYYDEQKKKADEIIDKILEISKSRKEVKVSFLIIACKKEDSEFSLPIICVLAGRVNNKDIRQFVDNQGRIYKSWDDWKQNNTLPMLKYAYPTSGFLSCCEDKYEFDAERDPCVSFDTSPQCNLWTRILRQTDTASGITSLSCGVIGIASMFTPVGPVVLLGSAVCGGSSAAYGSARGACRLYDKGKHGESLVDLESMTIWLGIIATPLHAGTSIANYKLMQGAIVNGRIFSDSMQTDVTLLNFTTVGVDGVMISMALANMIEKYKNKELGPLDVVQFSMSVFFFTNTLIQPKVASSIIRKAQETHFQEITKSMTDANAKKTFQKFINDNRGDGTIKDNSKIVRTVNRINDPEAFFKSAQGAKKIEIGGRKGKTVMLNGSTTRINPNKVEITHSVQGQVLLKNQDVNKIKSAYNEQNIEDIELNNHKIFKNLNDRQKGRISRVRASSRKFDKNIINTAHSIAETLGCTTFDELMNVVEIVCAEVKGKIDQDLSQTLNHIKDAGQQNFINELKNDLNIAHQIASSANLEFSDDLAAVYHYRKHGNDFPTRILGNDIHFYLDKVPNRIFQNGNVTKVISLQDGAVRTCYTLPDDSFGVTTESTSGHVISSMYKIPGSFQGYIDRLQQRTQSCPQLDIVRQQLASHYRLSTLNIHISIDGRNPRPLENIQDLDHSVLEEIAQQLQAHLIEQDMDEGERE</sequence>
<name>A0AAV2RD81_MEGNR</name>
<protein>
    <recommendedName>
        <fullName evidence="1">DUF4781 domain-containing protein</fullName>
    </recommendedName>
</protein>
<evidence type="ECO:0000313" key="2">
    <source>
        <dbReference type="EMBL" id="CAL4122645.1"/>
    </source>
</evidence>
<reference evidence="2 3" key="1">
    <citation type="submission" date="2024-05" db="EMBL/GenBank/DDBJ databases">
        <authorList>
            <person name="Wallberg A."/>
        </authorList>
    </citation>
    <scope>NUCLEOTIDE SEQUENCE [LARGE SCALE GENOMIC DNA]</scope>
</reference>
<dbReference type="Proteomes" id="UP001497623">
    <property type="component" value="Unassembled WGS sequence"/>
</dbReference>